<keyword evidence="2" id="KW-1185">Reference proteome</keyword>
<comment type="caution">
    <text evidence="1">The sequence shown here is derived from an EMBL/GenBank/DDBJ whole genome shotgun (WGS) entry which is preliminary data.</text>
</comment>
<evidence type="ECO:0000313" key="1">
    <source>
        <dbReference type="EMBL" id="KAJ8683049.1"/>
    </source>
</evidence>
<accession>A0ACC2PHH6</accession>
<gene>
    <name evidence="1" type="ORF">QAD02_018841</name>
</gene>
<reference evidence="1" key="1">
    <citation type="submission" date="2023-04" db="EMBL/GenBank/DDBJ databases">
        <title>A chromosome-level genome assembly of the parasitoid wasp Eretmocerus hayati.</title>
        <authorList>
            <person name="Zhong Y."/>
            <person name="Liu S."/>
            <person name="Liu Y."/>
        </authorList>
    </citation>
    <scope>NUCLEOTIDE SEQUENCE</scope>
    <source>
        <strain evidence="1">ZJU_SS_LIU_2023</strain>
    </source>
</reference>
<organism evidence="1 2">
    <name type="scientific">Eretmocerus hayati</name>
    <dbReference type="NCBI Taxonomy" id="131215"/>
    <lineage>
        <taxon>Eukaryota</taxon>
        <taxon>Metazoa</taxon>
        <taxon>Ecdysozoa</taxon>
        <taxon>Arthropoda</taxon>
        <taxon>Hexapoda</taxon>
        <taxon>Insecta</taxon>
        <taxon>Pterygota</taxon>
        <taxon>Neoptera</taxon>
        <taxon>Endopterygota</taxon>
        <taxon>Hymenoptera</taxon>
        <taxon>Apocrita</taxon>
        <taxon>Proctotrupomorpha</taxon>
        <taxon>Chalcidoidea</taxon>
        <taxon>Aphelinidae</taxon>
        <taxon>Aphelininae</taxon>
        <taxon>Eretmocerus</taxon>
    </lineage>
</organism>
<evidence type="ECO:0000313" key="2">
    <source>
        <dbReference type="Proteomes" id="UP001239111"/>
    </source>
</evidence>
<proteinExistence type="predicted"/>
<protein>
    <submittedName>
        <fullName evidence="1">Uncharacterized protein</fullName>
    </submittedName>
</protein>
<dbReference type="EMBL" id="CM056741">
    <property type="protein sequence ID" value="KAJ8683049.1"/>
    <property type="molecule type" value="Genomic_DNA"/>
</dbReference>
<dbReference type="Proteomes" id="UP001239111">
    <property type="component" value="Chromosome 1"/>
</dbReference>
<name>A0ACC2PHH6_9HYME</name>
<sequence length="165" mass="19492">METIVYIFDADEWGLLEKKFDIMSDYFADQNKNIDVPQTFEKGNYDLSLTTAYTAKSVVLSRAQPKMNNDDGPPSKKDRKDVPVLGMQFVTFDNLRRTRPLIMAELQRLNRIVRVVNDIRDNIHHNTRDELFHNNFESPDSLSMTRRFFDRKREEIKKKVLETCE</sequence>